<dbReference type="GO" id="GO:0032543">
    <property type="term" value="P:mitochondrial translation"/>
    <property type="evidence" value="ECO:0007669"/>
    <property type="project" value="TreeGrafter"/>
</dbReference>
<keyword evidence="9" id="KW-1185">Reference proteome</keyword>
<feature type="domain" description="Aminoacyl-tRNA synthetase class Ia" evidence="7">
    <location>
        <begin position="266"/>
        <end position="378"/>
    </location>
</feature>
<dbReference type="InterPro" id="IPR050081">
    <property type="entry name" value="Ile-tRNA_ligase"/>
</dbReference>
<dbReference type="AlphaFoldDB" id="A0A8H5H795"/>
<evidence type="ECO:0000256" key="5">
    <source>
        <dbReference type="ARBA" id="ARBA00023146"/>
    </source>
</evidence>
<dbReference type="Gene3D" id="3.40.50.620">
    <property type="entry name" value="HUPs"/>
    <property type="match status" value="1"/>
</dbReference>
<dbReference type="EMBL" id="JAACJN010000082">
    <property type="protein sequence ID" value="KAF5377715.1"/>
    <property type="molecule type" value="Genomic_DNA"/>
</dbReference>
<dbReference type="GO" id="GO:0005739">
    <property type="term" value="C:mitochondrion"/>
    <property type="evidence" value="ECO:0007669"/>
    <property type="project" value="TreeGrafter"/>
</dbReference>
<evidence type="ECO:0000256" key="3">
    <source>
        <dbReference type="ARBA" id="ARBA00022840"/>
    </source>
</evidence>
<evidence type="ECO:0000256" key="6">
    <source>
        <dbReference type="SAM" id="MobiDB-lite"/>
    </source>
</evidence>
<protein>
    <recommendedName>
        <fullName evidence="7">Aminoacyl-tRNA synthetase class Ia domain-containing protein</fullName>
    </recommendedName>
</protein>
<keyword evidence="1" id="KW-0436">Ligase</keyword>
<keyword evidence="3" id="KW-0067">ATP-binding</keyword>
<dbReference type="GO" id="GO:0005524">
    <property type="term" value="F:ATP binding"/>
    <property type="evidence" value="ECO:0007669"/>
    <property type="project" value="UniProtKB-KW"/>
</dbReference>
<reference evidence="8 9" key="1">
    <citation type="journal article" date="2020" name="ISME J.">
        <title>Uncovering the hidden diversity of litter-decomposition mechanisms in mushroom-forming fungi.</title>
        <authorList>
            <person name="Floudas D."/>
            <person name="Bentzer J."/>
            <person name="Ahren D."/>
            <person name="Johansson T."/>
            <person name="Persson P."/>
            <person name="Tunlid A."/>
        </authorList>
    </citation>
    <scope>NUCLEOTIDE SEQUENCE [LARGE SCALE GENOMIC DNA]</scope>
    <source>
        <strain evidence="8 9">CBS 406.79</strain>
    </source>
</reference>
<evidence type="ECO:0000256" key="1">
    <source>
        <dbReference type="ARBA" id="ARBA00022598"/>
    </source>
</evidence>
<evidence type="ECO:0000313" key="9">
    <source>
        <dbReference type="Proteomes" id="UP000518752"/>
    </source>
</evidence>
<keyword evidence="5" id="KW-0030">Aminoacyl-tRNA synthetase</keyword>
<proteinExistence type="predicted"/>
<evidence type="ECO:0000256" key="2">
    <source>
        <dbReference type="ARBA" id="ARBA00022741"/>
    </source>
</evidence>
<gene>
    <name evidence="8" type="ORF">D9757_009399</name>
</gene>
<name>A0A8H5H795_9AGAR</name>
<organism evidence="8 9">
    <name type="scientific">Collybiopsis confluens</name>
    <dbReference type="NCBI Taxonomy" id="2823264"/>
    <lineage>
        <taxon>Eukaryota</taxon>
        <taxon>Fungi</taxon>
        <taxon>Dikarya</taxon>
        <taxon>Basidiomycota</taxon>
        <taxon>Agaricomycotina</taxon>
        <taxon>Agaricomycetes</taxon>
        <taxon>Agaricomycetidae</taxon>
        <taxon>Agaricales</taxon>
        <taxon>Marasmiineae</taxon>
        <taxon>Omphalotaceae</taxon>
        <taxon>Collybiopsis</taxon>
    </lineage>
</organism>
<comment type="caution">
    <text evidence="8">The sequence shown here is derived from an EMBL/GenBank/DDBJ whole genome shotgun (WGS) entry which is preliminary data.</text>
</comment>
<dbReference type="Pfam" id="PF00133">
    <property type="entry name" value="tRNA-synt_1"/>
    <property type="match status" value="1"/>
</dbReference>
<feature type="region of interest" description="Disordered" evidence="6">
    <location>
        <begin position="62"/>
        <end position="83"/>
    </location>
</feature>
<sequence>MDRFTEAAAGWSVVLRCSCQVRSSSNSGDGMDTSSPDAAITTKTQVGIATVASASQQSLFADMPGLQGLPPNSSHSSHHPKTTPGSTYTYKIYIRSWSSRFGCDPKPVRPSFLIRRLSRGSIRLPLFPPPLLRHPEYLQRSDIAGAHPIPSSLLTTLALPTLLSLTKYHNALDAESDYADLRNVMKPALSKGSDVEMMRVLGLGLKGTKGPFDVIVGGDGDGNVGAGIPPTYLACHRTERRLVLVEGPLEDFILPEMKPEECTKSTDVWFDSGTSWSMLDALPSTGRSHRADVCMEGSDQHRGWFQIGSRSVVESDAVAKGLRPYGTLITHGMVLAEKGKKMSKSLAISLDKKKDPAYGADLLRFWAASIEYKNDMSIGRTSLSQTAEAMHKIRNSARFVLGNIMDGDVLRDFERVERNNMGFVE</sequence>
<evidence type="ECO:0000259" key="7">
    <source>
        <dbReference type="Pfam" id="PF00133"/>
    </source>
</evidence>
<dbReference type="PANTHER" id="PTHR42765">
    <property type="entry name" value="SOLEUCYL-TRNA SYNTHETASE"/>
    <property type="match status" value="1"/>
</dbReference>
<evidence type="ECO:0000313" key="8">
    <source>
        <dbReference type="EMBL" id="KAF5377715.1"/>
    </source>
</evidence>
<dbReference type="SUPFAM" id="SSF52374">
    <property type="entry name" value="Nucleotidylyl transferase"/>
    <property type="match status" value="1"/>
</dbReference>
<evidence type="ECO:0000256" key="4">
    <source>
        <dbReference type="ARBA" id="ARBA00022917"/>
    </source>
</evidence>
<dbReference type="InterPro" id="IPR002300">
    <property type="entry name" value="aa-tRNA-synth_Ia"/>
</dbReference>
<dbReference type="GO" id="GO:0004822">
    <property type="term" value="F:isoleucine-tRNA ligase activity"/>
    <property type="evidence" value="ECO:0007669"/>
    <property type="project" value="TreeGrafter"/>
</dbReference>
<dbReference type="GO" id="GO:0006428">
    <property type="term" value="P:isoleucyl-tRNA aminoacylation"/>
    <property type="evidence" value="ECO:0007669"/>
    <property type="project" value="TreeGrafter"/>
</dbReference>
<dbReference type="InterPro" id="IPR014729">
    <property type="entry name" value="Rossmann-like_a/b/a_fold"/>
</dbReference>
<dbReference type="OrthoDB" id="3038372at2759"/>
<keyword evidence="4" id="KW-0648">Protein biosynthesis</keyword>
<dbReference type="Proteomes" id="UP000518752">
    <property type="component" value="Unassembled WGS sequence"/>
</dbReference>
<accession>A0A8H5H795</accession>
<dbReference type="PANTHER" id="PTHR42765:SF1">
    <property type="entry name" value="ISOLEUCINE--TRNA LIGASE, MITOCHONDRIAL"/>
    <property type="match status" value="1"/>
</dbReference>
<keyword evidence="2" id="KW-0547">Nucleotide-binding</keyword>